<reference evidence="1 2" key="1">
    <citation type="journal article" date="2013" name="Mar. Genomics">
        <title>Expression of sulfatases in Rhodopirellula baltica and the diversity of sulfatases in the genus Rhodopirellula.</title>
        <authorList>
            <person name="Wegner C.E."/>
            <person name="Richter-Heitmann T."/>
            <person name="Klindworth A."/>
            <person name="Klockow C."/>
            <person name="Richter M."/>
            <person name="Achstetter T."/>
            <person name="Glockner F.O."/>
            <person name="Harder J."/>
        </authorList>
    </citation>
    <scope>NUCLEOTIDE SEQUENCE [LARGE SCALE GENOMIC DNA]</scope>
    <source>
        <strain evidence="1 2">SM1</strain>
    </source>
</reference>
<sequence length="85" mass="9473">MQAEATVAAFTGVKDCNALMKADLDELPKFAILKAVSWNKKAEKHDGYASRIWIHSDDVETLPKRVVEHITQLGGTVEYFAWPGL</sequence>
<dbReference type="Proteomes" id="UP000011991">
    <property type="component" value="Unassembled WGS sequence"/>
</dbReference>
<dbReference type="RefSeq" id="WP_008693838.1">
    <property type="nucleotide sequence ID" value="NZ_ANOG01000250.1"/>
</dbReference>
<name>M5RQA7_9BACT</name>
<dbReference type="EMBL" id="ANOG01000250">
    <property type="protein sequence ID" value="EMI21386.1"/>
    <property type="molecule type" value="Genomic_DNA"/>
</dbReference>
<dbReference type="AlphaFoldDB" id="M5RQA7"/>
<accession>M5RQA7</accession>
<proteinExistence type="predicted"/>
<comment type="caution">
    <text evidence="1">The sequence shown here is derived from an EMBL/GenBank/DDBJ whole genome shotgun (WGS) entry which is preliminary data.</text>
</comment>
<protein>
    <submittedName>
        <fullName evidence="1">Uncharacterized protein</fullName>
    </submittedName>
</protein>
<organism evidence="1 2">
    <name type="scientific">Rhodopirellula maiorica SM1</name>
    <dbReference type="NCBI Taxonomy" id="1265738"/>
    <lineage>
        <taxon>Bacteria</taxon>
        <taxon>Pseudomonadati</taxon>
        <taxon>Planctomycetota</taxon>
        <taxon>Planctomycetia</taxon>
        <taxon>Pirellulales</taxon>
        <taxon>Pirellulaceae</taxon>
        <taxon>Novipirellula</taxon>
    </lineage>
</organism>
<gene>
    <name evidence="1" type="ORF">RMSM_01680</name>
</gene>
<evidence type="ECO:0000313" key="1">
    <source>
        <dbReference type="EMBL" id="EMI21386.1"/>
    </source>
</evidence>
<keyword evidence="2" id="KW-1185">Reference proteome</keyword>
<dbReference type="PATRIC" id="fig|1265738.3.peg.1670"/>
<evidence type="ECO:0000313" key="2">
    <source>
        <dbReference type="Proteomes" id="UP000011991"/>
    </source>
</evidence>